<comment type="subcellular location">
    <subcellularLocation>
        <location evidence="4">Cell envelope</location>
    </subcellularLocation>
</comment>
<evidence type="ECO:0000256" key="6">
    <source>
        <dbReference type="ARBA" id="ARBA00022723"/>
    </source>
</evidence>
<protein>
    <submittedName>
        <fullName evidence="14">Bifunctional 2',3'-cyclic-nucleotide 2'-phosphodiesterase/3'-nucleotidase</fullName>
    </submittedName>
</protein>
<organism evidence="14 15">
    <name type="scientific">Psychrosphaera haliotis</name>
    <dbReference type="NCBI Taxonomy" id="555083"/>
    <lineage>
        <taxon>Bacteria</taxon>
        <taxon>Pseudomonadati</taxon>
        <taxon>Pseudomonadota</taxon>
        <taxon>Gammaproteobacteria</taxon>
        <taxon>Alteromonadales</taxon>
        <taxon>Pseudoalteromonadaceae</taxon>
        <taxon>Psychrosphaera</taxon>
    </lineage>
</organism>
<reference evidence="14 15" key="1">
    <citation type="submission" date="2019-11" db="EMBL/GenBank/DDBJ databases">
        <title>P. haliotis isolates from Z. marina roots.</title>
        <authorList>
            <person name="Cohen M."/>
            <person name="Jospin G."/>
            <person name="Eisen J.A."/>
            <person name="Coil D.A."/>
        </authorList>
    </citation>
    <scope>NUCLEOTIDE SEQUENCE [LARGE SCALE GENOMIC DNA]</scope>
    <source>
        <strain evidence="14 15">UCD-MCMsp1aY</strain>
    </source>
</reference>
<dbReference type="Gene3D" id="3.60.21.10">
    <property type="match status" value="1"/>
</dbReference>
<proteinExistence type="inferred from homology"/>
<dbReference type="InterPro" id="IPR006146">
    <property type="entry name" value="5'-Nucleotdase_CS"/>
</dbReference>
<name>A0A6N8FEW8_9GAMM</name>
<evidence type="ECO:0000256" key="7">
    <source>
        <dbReference type="ARBA" id="ARBA00022729"/>
    </source>
</evidence>
<dbReference type="GO" id="GO:0008663">
    <property type="term" value="F:2',3'-cyclic-nucleotide 2'-phosphodiesterase activity"/>
    <property type="evidence" value="ECO:0007669"/>
    <property type="project" value="UniProtKB-EC"/>
</dbReference>
<sequence length="676" mass="74905">MQLNLFIKLLCLVFILLIGACSVSEPANENASPTLTLRIMETTDIHMYFANYDYFRKTKTESIGFVNTATLIKEARSEVQNSVLIDNGDLLQNSPLGDYEAQIRRDKILAGDIHVAFKAMNLLDYDVANIGNHEFNFGLEFLKASIKGANFPYISANVYKKNKNAEVVNAFSPYIIKPKTLIDVNGNSYEINIGYIGFVPPQIMQWDKSHLEGKVFAEDIIETAHKFVPEMKAKGADIIIAVPHSGLSMQDHKDGAENVALMLSKVPNIDAILFGHHHRLFPGDPTFDGFEHLGVNNKTGKLNGVPAVMPGFFGNHLGLIDLELKQSQNGHWSIEKSTVSVRAIASGSKRNNTFVDLAKADKAVSEAIKPQHEATIKWISESFAELSHPINSFFSLVQDDPSIQIVANAQIDWGKRFILGTELDGLPVLSAAAPFRAGRNGFEDFTYIKAGKVSLLDVVSLYVFPNTIRVVKLTGHDVKEWLERSAGQFNQIDPTSPKTQYLLNEAFPSFDFDVIDGVTYEIDVTQASRYNTEGHLQNDSAHRIVNLKYKGLPINLEGDFLVVTNNYRASGGGKFPNIDGVSRETFEGPDENRTVLRSYIQAQSNKSKGMGIKAKPDNNWQFKGIKTSVKLDVIFKSSPSLNAQNVSEKINAISITNPVRVDNDGLALYQIDLTTN</sequence>
<dbReference type="Gene3D" id="3.90.780.10">
    <property type="entry name" value="5'-Nucleotidase, C-terminal domain"/>
    <property type="match status" value="1"/>
</dbReference>
<accession>A0A6N8FEW8</accession>
<dbReference type="GO" id="GO:0009166">
    <property type="term" value="P:nucleotide catabolic process"/>
    <property type="evidence" value="ECO:0007669"/>
    <property type="project" value="InterPro"/>
</dbReference>
<dbReference type="NCBIfam" id="NF006938">
    <property type="entry name" value="PRK09420.1"/>
    <property type="match status" value="1"/>
</dbReference>
<evidence type="ECO:0000313" key="14">
    <source>
        <dbReference type="EMBL" id="MUH73530.1"/>
    </source>
</evidence>
<comment type="caution">
    <text evidence="14">The sequence shown here is derived from an EMBL/GenBank/DDBJ whole genome shotgun (WGS) entry which is preliminary data.</text>
</comment>
<dbReference type="Proteomes" id="UP000439994">
    <property type="component" value="Unassembled WGS sequence"/>
</dbReference>
<evidence type="ECO:0000313" key="15">
    <source>
        <dbReference type="Proteomes" id="UP000439994"/>
    </source>
</evidence>
<keyword evidence="10" id="KW-0511">Multifunctional enzyme</keyword>
<comment type="cofactor">
    <cofactor evidence="3">
        <name>a divalent metal cation</name>
        <dbReference type="ChEBI" id="CHEBI:60240"/>
    </cofactor>
</comment>
<gene>
    <name evidence="14" type="ORF">GNP35_14170</name>
</gene>
<evidence type="ECO:0000256" key="1">
    <source>
        <dbReference type="ARBA" id="ARBA00000527"/>
    </source>
</evidence>
<evidence type="ECO:0000256" key="8">
    <source>
        <dbReference type="ARBA" id="ARBA00022741"/>
    </source>
</evidence>
<dbReference type="SUPFAM" id="SSF56300">
    <property type="entry name" value="Metallo-dependent phosphatases"/>
    <property type="match status" value="1"/>
</dbReference>
<evidence type="ECO:0000256" key="2">
    <source>
        <dbReference type="ARBA" id="ARBA00001730"/>
    </source>
</evidence>
<evidence type="ECO:0000256" key="11">
    <source>
        <dbReference type="RuleBase" id="RU362119"/>
    </source>
</evidence>
<evidence type="ECO:0000256" key="5">
    <source>
        <dbReference type="ARBA" id="ARBA00006654"/>
    </source>
</evidence>
<dbReference type="GO" id="GO:0008254">
    <property type="term" value="F:3'-nucleotidase activity"/>
    <property type="evidence" value="ECO:0007669"/>
    <property type="project" value="UniProtKB-EC"/>
</dbReference>
<dbReference type="PROSITE" id="PS00786">
    <property type="entry name" value="5_NUCLEOTIDASE_2"/>
    <property type="match status" value="1"/>
</dbReference>
<evidence type="ECO:0000256" key="9">
    <source>
        <dbReference type="ARBA" id="ARBA00022801"/>
    </source>
</evidence>
<dbReference type="Pfam" id="PF00149">
    <property type="entry name" value="Metallophos"/>
    <property type="match status" value="1"/>
</dbReference>
<dbReference type="InterPro" id="IPR006179">
    <property type="entry name" value="5_nucleotidase/apyrase"/>
</dbReference>
<keyword evidence="7 11" id="KW-0732">Signal</keyword>
<feature type="chain" id="PRO_5027145102" evidence="11">
    <location>
        <begin position="28"/>
        <end position="676"/>
    </location>
</feature>
<dbReference type="InterPro" id="IPR041827">
    <property type="entry name" value="CpdB_N"/>
</dbReference>
<evidence type="ECO:0000259" key="13">
    <source>
        <dbReference type="Pfam" id="PF02872"/>
    </source>
</evidence>
<dbReference type="InterPro" id="IPR029052">
    <property type="entry name" value="Metallo-depent_PP-like"/>
</dbReference>
<evidence type="ECO:0000256" key="3">
    <source>
        <dbReference type="ARBA" id="ARBA00001968"/>
    </source>
</evidence>
<dbReference type="SUPFAM" id="SSF55816">
    <property type="entry name" value="5'-nucleotidase (syn. UDP-sugar hydrolase), C-terminal domain"/>
    <property type="match status" value="1"/>
</dbReference>
<dbReference type="OrthoDB" id="9803927at2"/>
<feature type="domain" description="Calcineurin-like phosphoesterase" evidence="12">
    <location>
        <begin position="37"/>
        <end position="279"/>
    </location>
</feature>
<dbReference type="PANTHER" id="PTHR11575:SF6">
    <property type="entry name" value="2',3'-CYCLIC-NUCLEOTIDE 2'-PHOSPHODIESTERASE_3'-NUCLEOTIDASE"/>
    <property type="match status" value="1"/>
</dbReference>
<keyword evidence="6" id="KW-0479">Metal-binding</keyword>
<dbReference type="AlphaFoldDB" id="A0A6N8FEW8"/>
<feature type="signal peptide" evidence="11">
    <location>
        <begin position="1"/>
        <end position="27"/>
    </location>
</feature>
<feature type="domain" description="5'-Nucleotidase C-terminal" evidence="13">
    <location>
        <begin position="397"/>
        <end position="576"/>
    </location>
</feature>
<dbReference type="EMBL" id="WOCD01000005">
    <property type="protein sequence ID" value="MUH73530.1"/>
    <property type="molecule type" value="Genomic_DNA"/>
</dbReference>
<dbReference type="InterPro" id="IPR008334">
    <property type="entry name" value="5'-Nucleotdase_C"/>
</dbReference>
<keyword evidence="8 11" id="KW-0547">Nucleotide-binding</keyword>
<comment type="similarity">
    <text evidence="5 11">Belongs to the 5'-nucleotidase family.</text>
</comment>
<evidence type="ECO:0000259" key="12">
    <source>
        <dbReference type="Pfam" id="PF00149"/>
    </source>
</evidence>
<dbReference type="GO" id="GO:0030288">
    <property type="term" value="C:outer membrane-bounded periplasmic space"/>
    <property type="evidence" value="ECO:0007669"/>
    <property type="project" value="TreeGrafter"/>
</dbReference>
<dbReference type="GO" id="GO:0046872">
    <property type="term" value="F:metal ion binding"/>
    <property type="evidence" value="ECO:0007669"/>
    <property type="project" value="UniProtKB-KW"/>
</dbReference>
<dbReference type="InterPro" id="IPR036907">
    <property type="entry name" value="5'-Nucleotdase_C_sf"/>
</dbReference>
<dbReference type="GO" id="GO:0000166">
    <property type="term" value="F:nucleotide binding"/>
    <property type="evidence" value="ECO:0007669"/>
    <property type="project" value="UniProtKB-KW"/>
</dbReference>
<keyword evidence="9 11" id="KW-0378">Hydrolase</keyword>
<dbReference type="PRINTS" id="PR01607">
    <property type="entry name" value="APYRASEFAMLY"/>
</dbReference>
<keyword evidence="15" id="KW-1185">Reference proteome</keyword>
<comment type="catalytic activity">
    <reaction evidence="1">
        <text>a ribonucleoside 3'-phosphate + H2O = a ribonucleoside + phosphate</text>
        <dbReference type="Rhea" id="RHEA:10144"/>
        <dbReference type="ChEBI" id="CHEBI:13197"/>
        <dbReference type="ChEBI" id="CHEBI:15377"/>
        <dbReference type="ChEBI" id="CHEBI:18254"/>
        <dbReference type="ChEBI" id="CHEBI:43474"/>
        <dbReference type="EC" id="3.1.3.6"/>
    </reaction>
</comment>
<dbReference type="InterPro" id="IPR004843">
    <property type="entry name" value="Calcineurin-like_PHP"/>
</dbReference>
<comment type="catalytic activity">
    <reaction evidence="2">
        <text>a nucleoside 2',3'-cyclic phosphate + H2O = a nucleoside 3'-phosphate + H(+)</text>
        <dbReference type="Rhea" id="RHEA:19621"/>
        <dbReference type="ChEBI" id="CHEBI:15377"/>
        <dbReference type="ChEBI" id="CHEBI:15378"/>
        <dbReference type="ChEBI" id="CHEBI:66949"/>
        <dbReference type="ChEBI" id="CHEBI:66954"/>
        <dbReference type="EC" id="3.1.4.16"/>
    </reaction>
</comment>
<dbReference type="Pfam" id="PF02872">
    <property type="entry name" value="5_nucleotid_C"/>
    <property type="match status" value="1"/>
</dbReference>
<dbReference type="PANTHER" id="PTHR11575">
    <property type="entry name" value="5'-NUCLEOTIDASE-RELATED"/>
    <property type="match status" value="1"/>
</dbReference>
<dbReference type="CDD" id="cd07410">
    <property type="entry name" value="MPP_CpdB_N"/>
    <property type="match status" value="1"/>
</dbReference>
<evidence type="ECO:0000256" key="10">
    <source>
        <dbReference type="ARBA" id="ARBA00023268"/>
    </source>
</evidence>
<evidence type="ECO:0000256" key="4">
    <source>
        <dbReference type="ARBA" id="ARBA00004196"/>
    </source>
</evidence>